<evidence type="ECO:0000313" key="2">
    <source>
        <dbReference type="EMBL" id="MDC0666502.1"/>
    </source>
</evidence>
<dbReference type="PANTHER" id="PTHR33993:SF14">
    <property type="entry name" value="GB|AAF24581.1"/>
    <property type="match status" value="1"/>
</dbReference>
<evidence type="ECO:0000259" key="1">
    <source>
        <dbReference type="PROSITE" id="PS51819"/>
    </source>
</evidence>
<dbReference type="InterPro" id="IPR052164">
    <property type="entry name" value="Anthracycline_SecMetBiosynth"/>
</dbReference>
<feature type="domain" description="VOC" evidence="1">
    <location>
        <begin position="123"/>
        <end position="241"/>
    </location>
</feature>
<dbReference type="InterPro" id="IPR029068">
    <property type="entry name" value="Glyas_Bleomycin-R_OHBP_Dase"/>
</dbReference>
<dbReference type="Proteomes" id="UP001217838">
    <property type="component" value="Unassembled WGS sequence"/>
</dbReference>
<reference evidence="2 3" key="1">
    <citation type="submission" date="2022-11" db="EMBL/GenBank/DDBJ databases">
        <title>Minimal conservation of predation-associated metabolite biosynthetic gene clusters underscores biosynthetic potential of Myxococcota including descriptions for ten novel species: Archangium lansinium sp. nov., Myxococcus landrumus sp. nov., Nannocystis bai.</title>
        <authorList>
            <person name="Ahearne A."/>
            <person name="Stevens C."/>
            <person name="Dowd S."/>
        </authorList>
    </citation>
    <scope>NUCLEOTIDE SEQUENCE [LARGE SCALE GENOMIC DNA]</scope>
    <source>
        <strain evidence="2 3">NCELM</strain>
    </source>
</reference>
<organism evidence="2 3">
    <name type="scientific">Nannocystis radixulma</name>
    <dbReference type="NCBI Taxonomy" id="2995305"/>
    <lineage>
        <taxon>Bacteria</taxon>
        <taxon>Pseudomonadati</taxon>
        <taxon>Myxococcota</taxon>
        <taxon>Polyangia</taxon>
        <taxon>Nannocystales</taxon>
        <taxon>Nannocystaceae</taxon>
        <taxon>Nannocystis</taxon>
    </lineage>
</organism>
<dbReference type="EMBL" id="JAQNDN010000001">
    <property type="protein sequence ID" value="MDC0666502.1"/>
    <property type="molecule type" value="Genomic_DNA"/>
</dbReference>
<evidence type="ECO:0000313" key="3">
    <source>
        <dbReference type="Proteomes" id="UP001217838"/>
    </source>
</evidence>
<dbReference type="PANTHER" id="PTHR33993">
    <property type="entry name" value="GLYOXALASE-RELATED"/>
    <property type="match status" value="1"/>
</dbReference>
<accession>A0ABT5AZY6</accession>
<name>A0ABT5AZY6_9BACT</name>
<sequence length="241" mass="25298">MPLFCWYELRTTDPFAARRFYVEAVGLVGAAADATFSLRPGEPAVGEFAPLPARAAAQGAPAHWLGHVDVADVADALGRFVALGATQLGPTQTRADGTIVAPLRDPLGAVFAVTSRPAPATAALAWHDLHTRDHAHASAIYPSMFAWAPTQLRDLGPLGDYQEFAWHAGGPSVGGMSSAARRPEIHPHWLFYFPVADLSAALARVRAGGGRVLSGPLLTPGGARVGQCEDPQGAVFALHEA</sequence>
<keyword evidence="3" id="KW-1185">Reference proteome</keyword>
<dbReference type="InterPro" id="IPR041581">
    <property type="entry name" value="Glyoxalase_6"/>
</dbReference>
<dbReference type="SUPFAM" id="SSF54593">
    <property type="entry name" value="Glyoxalase/Bleomycin resistance protein/Dihydroxybiphenyl dioxygenase"/>
    <property type="match status" value="2"/>
</dbReference>
<protein>
    <submittedName>
        <fullName evidence="2">VOC family protein</fullName>
    </submittedName>
</protein>
<dbReference type="InterPro" id="IPR037523">
    <property type="entry name" value="VOC_core"/>
</dbReference>
<dbReference type="Pfam" id="PF18029">
    <property type="entry name" value="Glyoxalase_6"/>
    <property type="match status" value="1"/>
</dbReference>
<dbReference type="RefSeq" id="WP_271994075.1">
    <property type="nucleotide sequence ID" value="NZ_JAQNDN010000001.1"/>
</dbReference>
<dbReference type="Pfam" id="PF00903">
    <property type="entry name" value="Glyoxalase"/>
    <property type="match status" value="1"/>
</dbReference>
<comment type="caution">
    <text evidence="2">The sequence shown here is derived from an EMBL/GenBank/DDBJ whole genome shotgun (WGS) entry which is preliminary data.</text>
</comment>
<dbReference type="PROSITE" id="PS51819">
    <property type="entry name" value="VOC"/>
    <property type="match status" value="2"/>
</dbReference>
<dbReference type="Gene3D" id="3.10.180.10">
    <property type="entry name" value="2,3-Dihydroxybiphenyl 1,2-Dioxygenase, domain 1"/>
    <property type="match status" value="2"/>
</dbReference>
<feature type="domain" description="VOC" evidence="1">
    <location>
        <begin position="3"/>
        <end position="116"/>
    </location>
</feature>
<dbReference type="InterPro" id="IPR004360">
    <property type="entry name" value="Glyas_Fos-R_dOase_dom"/>
</dbReference>
<gene>
    <name evidence="2" type="ORF">POL58_02075</name>
</gene>
<proteinExistence type="predicted"/>
<dbReference type="CDD" id="cd07247">
    <property type="entry name" value="SgaA_N_like"/>
    <property type="match status" value="1"/>
</dbReference>